<evidence type="ECO:0000313" key="2">
    <source>
        <dbReference type="EMBL" id="KAF2973132.1"/>
    </source>
</evidence>
<reference evidence="2 3" key="1">
    <citation type="submission" date="2019-12" db="EMBL/GenBank/DDBJ databases">
        <title>Draft genome sequence of the ascomycete Xylaria multiplex DSM 110363.</title>
        <authorList>
            <person name="Buettner E."/>
            <person name="Kellner H."/>
        </authorList>
    </citation>
    <scope>NUCLEOTIDE SEQUENCE [LARGE SCALE GENOMIC DNA]</scope>
    <source>
        <strain evidence="2 3">DSM 110363</strain>
    </source>
</reference>
<name>A0A7C8MT88_9PEZI</name>
<organism evidence="2 3">
    <name type="scientific">Xylaria multiplex</name>
    <dbReference type="NCBI Taxonomy" id="323545"/>
    <lineage>
        <taxon>Eukaryota</taxon>
        <taxon>Fungi</taxon>
        <taxon>Dikarya</taxon>
        <taxon>Ascomycota</taxon>
        <taxon>Pezizomycotina</taxon>
        <taxon>Sordariomycetes</taxon>
        <taxon>Xylariomycetidae</taxon>
        <taxon>Xylariales</taxon>
        <taxon>Xylariaceae</taxon>
        <taxon>Xylaria</taxon>
    </lineage>
</organism>
<gene>
    <name evidence="2" type="ORF">GQX73_g396</name>
</gene>
<sequence>MPSWVPDWADKTERIRAFPHLQGFLKSYDSYECYRDFGFEPGSEGRLLRVKGRKLGCIDEVGPVLMSGKMDIIAREEAVKNIVADLVSMMHPIHGGDLNNIELAISETDSESITESATESTPESTTGLEFIDPKCLMDPDSRPDPTWETDDSETDSELEYPQSLMGRVAPVSIKSIVYKDSEKDLEFMADPESLTDVEPFVDTGPAKDIYHPSWYPDAIRKGKHNLKRKAKF</sequence>
<evidence type="ECO:0000313" key="3">
    <source>
        <dbReference type="Proteomes" id="UP000481858"/>
    </source>
</evidence>
<dbReference type="InParanoid" id="A0A7C8MT88"/>
<feature type="compositionally biased region" description="Basic and acidic residues" evidence="1">
    <location>
        <begin position="131"/>
        <end position="145"/>
    </location>
</feature>
<dbReference type="EMBL" id="WUBL01000002">
    <property type="protein sequence ID" value="KAF2973132.1"/>
    <property type="molecule type" value="Genomic_DNA"/>
</dbReference>
<proteinExistence type="predicted"/>
<comment type="caution">
    <text evidence="2">The sequence shown here is derived from an EMBL/GenBank/DDBJ whole genome shotgun (WGS) entry which is preliminary data.</text>
</comment>
<accession>A0A7C8MT88</accession>
<dbReference type="Proteomes" id="UP000481858">
    <property type="component" value="Unassembled WGS sequence"/>
</dbReference>
<dbReference type="AlphaFoldDB" id="A0A7C8MT88"/>
<keyword evidence="3" id="KW-1185">Reference proteome</keyword>
<feature type="compositionally biased region" description="Acidic residues" evidence="1">
    <location>
        <begin position="147"/>
        <end position="157"/>
    </location>
</feature>
<feature type="compositionally biased region" description="Low complexity" evidence="1">
    <location>
        <begin position="111"/>
        <end position="126"/>
    </location>
</feature>
<feature type="region of interest" description="Disordered" evidence="1">
    <location>
        <begin position="109"/>
        <end position="157"/>
    </location>
</feature>
<protein>
    <submittedName>
        <fullName evidence="2">Uncharacterized protein</fullName>
    </submittedName>
</protein>
<evidence type="ECO:0000256" key="1">
    <source>
        <dbReference type="SAM" id="MobiDB-lite"/>
    </source>
</evidence>